<proteinExistence type="predicted"/>
<protein>
    <submittedName>
        <fullName evidence="4">ABC transporter substrate-binding protein</fullName>
    </submittedName>
</protein>
<sequence length="616" mass="70804">MSDVRLTSQKVAILLLCLSSSMVTQQVWSALQTTPYIAVHSQPQYTKLRAMPYANPQAPKGGYISTAATGTFDNLNSMNGKGSATEGVNYLFDTLMDNSLDESGVMYPLLADQVTFDPVNPQFIIFHLNPRARFSNGTPVTAEDVKFSFDAYQTKANLGLQMYLSNLAKTEVLSKSQVKFIFKSSKNKEMPLIVASLPIYSKLDWKNKDFTRITLQPILGSGPYLIERIDAGRSITYKRNPNYWAKDLMVNRGRYNFDRLKYVYYRNNDIAFEGFKSGQYTLHEEKKTKTWVTGYQFPAVTAGLVKRYSHRLARPVVNQSLVLNTRKDPFNDIYFRQALSYAYDFEWLNKALFYGQYQRLQSHFQNSELAATGQPSAAELKLLQPYLPKLHPVQRQGVLSNWQYPKSDAGGFNRPNLLQARTILLKAGYQYRQGQLYGKNGRAIQFEVLLYQEGAQRTIMPWVRNLKKLGINVKLRQVDVSQYMERMRRYEFDVTTLEMPQSLSPSSEQAQMWSSSAAREFGNYNYAGIQNAAIDAAVQQVIQAPNREQLILRTRVLDRLLRAGYYQILTYGKNDNWYAYWNMYHQPKVKPKLSLGLDYWWSDPVQAKKVSQFLGK</sequence>
<name>A0A5N4WQ91_9GAMM</name>
<feature type="signal peptide" evidence="2">
    <location>
        <begin position="1"/>
        <end position="29"/>
    </location>
</feature>
<dbReference type="GO" id="GO:0030288">
    <property type="term" value="C:outer membrane-bounded periplasmic space"/>
    <property type="evidence" value="ECO:0007669"/>
    <property type="project" value="TreeGrafter"/>
</dbReference>
<dbReference type="AlphaFoldDB" id="A0A5N4WQ91"/>
<dbReference type="Pfam" id="PF00496">
    <property type="entry name" value="SBP_bac_5"/>
    <property type="match status" value="1"/>
</dbReference>
<reference evidence="4 5" key="1">
    <citation type="submission" date="2019-09" db="EMBL/GenBank/DDBJ databases">
        <title>Draft genome sequence of Acinetobacter tandoii W4-4-4 isolated from environmental water sample.</title>
        <authorList>
            <person name="Wee S.K."/>
            <person name="Yan B."/>
            <person name="Mustaffa S.B."/>
            <person name="Yap E.P.H."/>
        </authorList>
    </citation>
    <scope>NUCLEOTIDE SEQUENCE [LARGE SCALE GENOMIC DNA]</scope>
    <source>
        <strain evidence="4 5">W4-4-4</strain>
    </source>
</reference>
<evidence type="ECO:0000313" key="5">
    <source>
        <dbReference type="Proteomes" id="UP000325788"/>
    </source>
</evidence>
<dbReference type="Gene3D" id="3.10.105.10">
    <property type="entry name" value="Dipeptide-binding Protein, Domain 3"/>
    <property type="match status" value="1"/>
</dbReference>
<dbReference type="PIRSF" id="PIRSF002741">
    <property type="entry name" value="MppA"/>
    <property type="match status" value="1"/>
</dbReference>
<dbReference type="CDD" id="cd08497">
    <property type="entry name" value="MbnE-like"/>
    <property type="match status" value="1"/>
</dbReference>
<evidence type="ECO:0000256" key="2">
    <source>
        <dbReference type="SAM" id="SignalP"/>
    </source>
</evidence>
<dbReference type="GO" id="GO:0043190">
    <property type="term" value="C:ATP-binding cassette (ABC) transporter complex"/>
    <property type="evidence" value="ECO:0007669"/>
    <property type="project" value="InterPro"/>
</dbReference>
<feature type="chain" id="PRO_5024289222" evidence="2">
    <location>
        <begin position="30"/>
        <end position="616"/>
    </location>
</feature>
<organism evidence="4 5">
    <name type="scientific">Acinetobacter tandoii</name>
    <dbReference type="NCBI Taxonomy" id="202954"/>
    <lineage>
        <taxon>Bacteria</taxon>
        <taxon>Pseudomonadati</taxon>
        <taxon>Pseudomonadota</taxon>
        <taxon>Gammaproteobacteria</taxon>
        <taxon>Moraxellales</taxon>
        <taxon>Moraxellaceae</taxon>
        <taxon>Acinetobacter</taxon>
    </lineage>
</organism>
<dbReference type="EMBL" id="VXLD01000001">
    <property type="protein sequence ID" value="KAB1859671.1"/>
    <property type="molecule type" value="Genomic_DNA"/>
</dbReference>
<dbReference type="InterPro" id="IPR000914">
    <property type="entry name" value="SBP_5_dom"/>
</dbReference>
<gene>
    <name evidence="4" type="ORF">F4W09_00650</name>
</gene>
<comment type="caution">
    <text evidence="4">The sequence shown here is derived from an EMBL/GenBank/DDBJ whole genome shotgun (WGS) entry which is preliminary data.</text>
</comment>
<dbReference type="InterPro" id="IPR039424">
    <property type="entry name" value="SBP_5"/>
</dbReference>
<dbReference type="Proteomes" id="UP000325788">
    <property type="component" value="Unassembled WGS sequence"/>
</dbReference>
<dbReference type="GO" id="GO:0015833">
    <property type="term" value="P:peptide transport"/>
    <property type="evidence" value="ECO:0007669"/>
    <property type="project" value="TreeGrafter"/>
</dbReference>
<keyword evidence="1 2" id="KW-0732">Signal</keyword>
<feature type="domain" description="Solute-binding protein family 5" evidence="3">
    <location>
        <begin position="108"/>
        <end position="517"/>
    </location>
</feature>
<dbReference type="SUPFAM" id="SSF53850">
    <property type="entry name" value="Periplasmic binding protein-like II"/>
    <property type="match status" value="1"/>
</dbReference>
<dbReference type="GO" id="GO:0042884">
    <property type="term" value="P:microcin transport"/>
    <property type="evidence" value="ECO:0007669"/>
    <property type="project" value="TreeGrafter"/>
</dbReference>
<dbReference type="PANTHER" id="PTHR30290:SF64">
    <property type="entry name" value="ABC TRANSPORTER PERIPLASMIC BINDING PROTEIN"/>
    <property type="match status" value="1"/>
</dbReference>
<dbReference type="PANTHER" id="PTHR30290">
    <property type="entry name" value="PERIPLASMIC BINDING COMPONENT OF ABC TRANSPORTER"/>
    <property type="match status" value="1"/>
</dbReference>
<evidence type="ECO:0000256" key="1">
    <source>
        <dbReference type="ARBA" id="ARBA00022729"/>
    </source>
</evidence>
<dbReference type="GO" id="GO:1904680">
    <property type="term" value="F:peptide transmembrane transporter activity"/>
    <property type="evidence" value="ECO:0007669"/>
    <property type="project" value="TreeGrafter"/>
</dbReference>
<accession>A0A5N4WQ91</accession>
<evidence type="ECO:0000259" key="3">
    <source>
        <dbReference type="Pfam" id="PF00496"/>
    </source>
</evidence>
<dbReference type="Gene3D" id="3.40.190.10">
    <property type="entry name" value="Periplasmic binding protein-like II"/>
    <property type="match status" value="1"/>
</dbReference>
<dbReference type="InterPro" id="IPR030678">
    <property type="entry name" value="Peptide/Ni-bd"/>
</dbReference>
<evidence type="ECO:0000313" key="4">
    <source>
        <dbReference type="EMBL" id="KAB1859671.1"/>
    </source>
</evidence>